<gene>
    <name evidence="1" type="ORF">MHA02_29790</name>
</gene>
<name>A0A512ISA7_9HYPH</name>
<evidence type="ECO:0000313" key="1">
    <source>
        <dbReference type="EMBL" id="GEP00592.1"/>
    </source>
</evidence>
<proteinExistence type="predicted"/>
<dbReference type="OrthoDB" id="8002707at2"/>
<protein>
    <submittedName>
        <fullName evidence="1">Uncharacterized protein</fullName>
    </submittedName>
</protein>
<accession>A0A512ISA7</accession>
<reference evidence="1 2" key="1">
    <citation type="submission" date="2019-07" db="EMBL/GenBank/DDBJ databases">
        <title>Whole genome shotgun sequence of Methylobacterium haplocladii NBRC 107714.</title>
        <authorList>
            <person name="Hosoyama A."/>
            <person name="Uohara A."/>
            <person name="Ohji S."/>
            <person name="Ichikawa N."/>
        </authorList>
    </citation>
    <scope>NUCLEOTIDE SEQUENCE [LARGE SCALE GENOMIC DNA]</scope>
    <source>
        <strain evidence="1 2">NBRC 107714</strain>
    </source>
</reference>
<dbReference type="Proteomes" id="UP000321258">
    <property type="component" value="Unassembled WGS sequence"/>
</dbReference>
<keyword evidence="2" id="KW-1185">Reference proteome</keyword>
<comment type="caution">
    <text evidence="1">The sequence shown here is derived from an EMBL/GenBank/DDBJ whole genome shotgun (WGS) entry which is preliminary data.</text>
</comment>
<sequence>MTAPSLITAARNAPDARDRILEMAVLMQEHRFGPEGGCTDHHLEVAGFTRAEIEVYANSARAVLARRPSELRTTRPGRVTGRTLAKRAEAIRARIKGGGRG</sequence>
<dbReference type="EMBL" id="BJZT01000032">
    <property type="protein sequence ID" value="GEP00592.1"/>
    <property type="molecule type" value="Genomic_DNA"/>
</dbReference>
<dbReference type="AlphaFoldDB" id="A0A512ISA7"/>
<dbReference type="RefSeq" id="WP_147080005.1">
    <property type="nucleotide sequence ID" value="NZ_BJZT01000032.1"/>
</dbReference>
<organism evidence="1 2">
    <name type="scientific">Methylobacterium haplocladii</name>
    <dbReference type="NCBI Taxonomy" id="1176176"/>
    <lineage>
        <taxon>Bacteria</taxon>
        <taxon>Pseudomonadati</taxon>
        <taxon>Pseudomonadota</taxon>
        <taxon>Alphaproteobacteria</taxon>
        <taxon>Hyphomicrobiales</taxon>
        <taxon>Methylobacteriaceae</taxon>
        <taxon>Methylobacterium</taxon>
    </lineage>
</organism>
<evidence type="ECO:0000313" key="2">
    <source>
        <dbReference type="Proteomes" id="UP000321258"/>
    </source>
</evidence>